<organism evidence="4 5">
    <name type="scientific">Ruania alba</name>
    <dbReference type="NCBI Taxonomy" id="648782"/>
    <lineage>
        <taxon>Bacteria</taxon>
        <taxon>Bacillati</taxon>
        <taxon>Actinomycetota</taxon>
        <taxon>Actinomycetes</taxon>
        <taxon>Micrococcales</taxon>
        <taxon>Ruaniaceae</taxon>
        <taxon>Ruania</taxon>
    </lineage>
</organism>
<reference evidence="5" key="1">
    <citation type="submission" date="2016-10" db="EMBL/GenBank/DDBJ databases">
        <authorList>
            <person name="Varghese N."/>
            <person name="Submissions S."/>
        </authorList>
    </citation>
    <scope>NUCLEOTIDE SEQUENCE [LARGE SCALE GENOMIC DNA]</scope>
    <source>
        <strain evidence="5">DSM 21368</strain>
    </source>
</reference>
<protein>
    <submittedName>
        <fullName evidence="4">Competence protein ComEA</fullName>
    </submittedName>
</protein>
<dbReference type="RefSeq" id="WP_245708688.1">
    <property type="nucleotide sequence ID" value="NZ_FNTX01000001.1"/>
</dbReference>
<dbReference type="SUPFAM" id="SSF47781">
    <property type="entry name" value="RuvA domain 2-like"/>
    <property type="match status" value="1"/>
</dbReference>
<feature type="domain" description="Helix-hairpin-helix DNA-binding motif class 1" evidence="3">
    <location>
        <begin position="190"/>
        <end position="209"/>
    </location>
</feature>
<dbReference type="GO" id="GO:0003677">
    <property type="term" value="F:DNA binding"/>
    <property type="evidence" value="ECO:0007669"/>
    <property type="project" value="InterPro"/>
</dbReference>
<dbReference type="AlphaFoldDB" id="A0A1H5F2Q9"/>
<sequence>MSDARDRLRRATVAAYRPAVASSDTRVRRRSGKRGIRTVVVARVGIVVLVLGLLGAGVLVLGSPPVSVAPMPMPSVVSTPSAVPTQEPTGGASEAHTLVHVAGAVHEPGLVVLPAGSRVADAIDGAGGAVPNADLDAVNLAAPVIDGQQVYLPTTEENAPPGGNSSGAAGPGTPGQDGSTVVDLNTADAAALQSLPGVGPARAADIIAWREEAGGFASVDQLLEISGIGPATLERVRDRVRV</sequence>
<keyword evidence="2" id="KW-0472">Membrane</keyword>
<dbReference type="Proteomes" id="UP000199220">
    <property type="component" value="Unassembled WGS sequence"/>
</dbReference>
<dbReference type="STRING" id="648782.SAMN04488554_1210"/>
<keyword evidence="5" id="KW-1185">Reference proteome</keyword>
<accession>A0A1H5F2Q9</accession>
<dbReference type="Pfam" id="PF12836">
    <property type="entry name" value="HHH_3"/>
    <property type="match status" value="1"/>
</dbReference>
<evidence type="ECO:0000256" key="1">
    <source>
        <dbReference type="SAM" id="MobiDB-lite"/>
    </source>
</evidence>
<dbReference type="InterPro" id="IPR004509">
    <property type="entry name" value="Competence_ComEA_HhH"/>
</dbReference>
<dbReference type="Gene3D" id="1.10.150.320">
    <property type="entry name" value="Photosystem II 12 kDa extrinsic protein"/>
    <property type="match status" value="1"/>
</dbReference>
<feature type="region of interest" description="Disordered" evidence="1">
    <location>
        <begin position="153"/>
        <end position="180"/>
    </location>
</feature>
<dbReference type="InterPro" id="IPR019554">
    <property type="entry name" value="Soluble_ligand-bd"/>
</dbReference>
<dbReference type="Pfam" id="PF10531">
    <property type="entry name" value="SLBB"/>
    <property type="match status" value="1"/>
</dbReference>
<feature type="compositionally biased region" description="Low complexity" evidence="1">
    <location>
        <begin position="158"/>
        <end position="168"/>
    </location>
</feature>
<dbReference type="InterPro" id="IPR051675">
    <property type="entry name" value="Endo/Exo/Phosphatase_dom_1"/>
</dbReference>
<gene>
    <name evidence="4" type="ORF">SAMN04488554_1210</name>
</gene>
<dbReference type="GO" id="GO:0006281">
    <property type="term" value="P:DNA repair"/>
    <property type="evidence" value="ECO:0007669"/>
    <property type="project" value="InterPro"/>
</dbReference>
<dbReference type="PANTHER" id="PTHR21180">
    <property type="entry name" value="ENDONUCLEASE/EXONUCLEASE/PHOSPHATASE FAMILY DOMAIN-CONTAINING PROTEIN 1"/>
    <property type="match status" value="1"/>
</dbReference>
<keyword evidence="2" id="KW-1133">Transmembrane helix</keyword>
<dbReference type="InterPro" id="IPR003583">
    <property type="entry name" value="Hlx-hairpin-Hlx_DNA-bd_motif"/>
</dbReference>
<dbReference type="EMBL" id="FNTX01000001">
    <property type="protein sequence ID" value="SED97642.1"/>
    <property type="molecule type" value="Genomic_DNA"/>
</dbReference>
<dbReference type="GO" id="GO:0015627">
    <property type="term" value="C:type II protein secretion system complex"/>
    <property type="evidence" value="ECO:0007669"/>
    <property type="project" value="TreeGrafter"/>
</dbReference>
<name>A0A1H5F2Q9_9MICO</name>
<evidence type="ECO:0000256" key="2">
    <source>
        <dbReference type="SAM" id="Phobius"/>
    </source>
</evidence>
<proteinExistence type="predicted"/>
<dbReference type="Gene3D" id="3.10.560.10">
    <property type="entry name" value="Outer membrane lipoprotein wza domain like"/>
    <property type="match status" value="1"/>
</dbReference>
<dbReference type="GO" id="GO:0015628">
    <property type="term" value="P:protein secretion by the type II secretion system"/>
    <property type="evidence" value="ECO:0007669"/>
    <property type="project" value="TreeGrafter"/>
</dbReference>
<evidence type="ECO:0000259" key="3">
    <source>
        <dbReference type="SMART" id="SM00278"/>
    </source>
</evidence>
<dbReference type="SMART" id="SM00278">
    <property type="entry name" value="HhH1"/>
    <property type="match status" value="2"/>
</dbReference>
<feature type="transmembrane region" description="Helical" evidence="2">
    <location>
        <begin position="38"/>
        <end position="62"/>
    </location>
</feature>
<dbReference type="NCBIfam" id="TIGR00426">
    <property type="entry name" value="competence protein ComEA helix-hairpin-helix repeat region"/>
    <property type="match status" value="1"/>
</dbReference>
<evidence type="ECO:0000313" key="5">
    <source>
        <dbReference type="Proteomes" id="UP000199220"/>
    </source>
</evidence>
<dbReference type="PANTHER" id="PTHR21180:SF32">
    <property type="entry name" value="ENDONUCLEASE_EXONUCLEASE_PHOSPHATASE FAMILY DOMAIN-CONTAINING PROTEIN 1"/>
    <property type="match status" value="1"/>
</dbReference>
<evidence type="ECO:0000313" key="4">
    <source>
        <dbReference type="EMBL" id="SED97642.1"/>
    </source>
</evidence>
<keyword evidence="2" id="KW-0812">Transmembrane</keyword>
<feature type="domain" description="Helix-hairpin-helix DNA-binding motif class 1" evidence="3">
    <location>
        <begin position="220"/>
        <end position="239"/>
    </location>
</feature>
<dbReference type="InterPro" id="IPR010994">
    <property type="entry name" value="RuvA_2-like"/>
</dbReference>